<keyword evidence="3" id="KW-1185">Reference proteome</keyword>
<feature type="region of interest" description="Disordered" evidence="1">
    <location>
        <begin position="60"/>
        <end position="81"/>
    </location>
</feature>
<evidence type="ECO:0000313" key="2">
    <source>
        <dbReference type="EMBL" id="OEH85590.1"/>
    </source>
</evidence>
<comment type="caution">
    <text evidence="2">The sequence shown here is derived from an EMBL/GenBank/DDBJ whole genome shotgun (WGS) entry which is preliminary data.</text>
</comment>
<dbReference type="RefSeq" id="WP_069701674.1">
    <property type="nucleotide sequence ID" value="NZ_MJAT01000012.1"/>
</dbReference>
<sequence>MKNIDEIIKESNRLIQESNKLKELFEILGESEPFSPKCFGCEEYHKFLNEHTRKYPEVYSEDSFNNSGDKSGDKITKNNKY</sequence>
<dbReference type="Proteomes" id="UP000095255">
    <property type="component" value="Unassembled WGS sequence"/>
</dbReference>
<reference evidence="2 3" key="1">
    <citation type="submission" date="2016-09" db="EMBL/GenBank/DDBJ databases">
        <title>Desulfuribacillus arsenicus sp. nov., an obligately anaerobic, dissimilatory arsenic- and antimonate-reducing bacterium isolated from anoxic sediments.</title>
        <authorList>
            <person name="Abin C.A."/>
            <person name="Hollibaugh J.T."/>
        </authorList>
    </citation>
    <scope>NUCLEOTIDE SEQUENCE [LARGE SCALE GENOMIC DNA]</scope>
    <source>
        <strain evidence="2 3">MLFW-2</strain>
    </source>
</reference>
<feature type="compositionally biased region" description="Basic and acidic residues" evidence="1">
    <location>
        <begin position="70"/>
        <end position="81"/>
    </location>
</feature>
<dbReference type="AlphaFoldDB" id="A0A1E5L634"/>
<name>A0A1E5L634_9FIRM</name>
<evidence type="ECO:0000256" key="1">
    <source>
        <dbReference type="SAM" id="MobiDB-lite"/>
    </source>
</evidence>
<proteinExistence type="predicted"/>
<dbReference type="EMBL" id="MJAT01000012">
    <property type="protein sequence ID" value="OEH85590.1"/>
    <property type="molecule type" value="Genomic_DNA"/>
</dbReference>
<protein>
    <submittedName>
        <fullName evidence="2">Uncharacterized protein</fullName>
    </submittedName>
</protein>
<evidence type="ECO:0000313" key="3">
    <source>
        <dbReference type="Proteomes" id="UP000095255"/>
    </source>
</evidence>
<gene>
    <name evidence="2" type="ORF">BHU72_01970</name>
</gene>
<accession>A0A1E5L634</accession>
<organism evidence="2 3">
    <name type="scientific">Desulfuribacillus stibiiarsenatis</name>
    <dbReference type="NCBI Taxonomy" id="1390249"/>
    <lineage>
        <taxon>Bacteria</taxon>
        <taxon>Bacillati</taxon>
        <taxon>Bacillota</taxon>
        <taxon>Desulfuribacillia</taxon>
        <taxon>Desulfuribacillales</taxon>
        <taxon>Desulfuribacillaceae</taxon>
        <taxon>Desulfuribacillus</taxon>
    </lineage>
</organism>